<feature type="chain" id="PRO_5004189703" evidence="2">
    <location>
        <begin position="29"/>
        <end position="69"/>
    </location>
</feature>
<keyword evidence="2" id="KW-0732">Signal</keyword>
<dbReference type="OrthoDB" id="7452200at2"/>
<keyword evidence="4" id="KW-1185">Reference proteome</keyword>
<protein>
    <submittedName>
        <fullName evidence="3">Uncharacterized protein</fullName>
    </submittedName>
</protein>
<keyword evidence="1" id="KW-0472">Membrane</keyword>
<organism evidence="3 4">
    <name type="scientific">Sphingopyxis alaskensis (strain DSM 13593 / LMG 18877 / RB2256)</name>
    <name type="common">Sphingomonas alaskensis</name>
    <dbReference type="NCBI Taxonomy" id="317655"/>
    <lineage>
        <taxon>Bacteria</taxon>
        <taxon>Pseudomonadati</taxon>
        <taxon>Pseudomonadota</taxon>
        <taxon>Alphaproteobacteria</taxon>
        <taxon>Sphingomonadales</taxon>
        <taxon>Sphingomonadaceae</taxon>
        <taxon>Sphingopyxis</taxon>
    </lineage>
</organism>
<dbReference type="RefSeq" id="WP_011542438.1">
    <property type="nucleotide sequence ID" value="NC_008048.1"/>
</dbReference>
<reference evidence="3 4" key="1">
    <citation type="journal article" date="2009" name="Proc. Natl. Acad. Sci. U.S.A.">
        <title>The genomic basis of trophic strategy in marine bacteria.</title>
        <authorList>
            <person name="Lauro F.M."/>
            <person name="McDougald D."/>
            <person name="Thomas T."/>
            <person name="Williams T.J."/>
            <person name="Egan S."/>
            <person name="Rice S."/>
            <person name="DeMaere M.Z."/>
            <person name="Ting L."/>
            <person name="Ertan H."/>
            <person name="Johnson J."/>
            <person name="Ferriera S."/>
            <person name="Lapidus A."/>
            <person name="Anderson I."/>
            <person name="Kyrpides N."/>
            <person name="Munk A.C."/>
            <person name="Detter C."/>
            <person name="Han C.S."/>
            <person name="Brown M.V."/>
            <person name="Robb F.T."/>
            <person name="Kjelleberg S."/>
            <person name="Cavicchioli R."/>
        </authorList>
    </citation>
    <scope>NUCLEOTIDE SEQUENCE [LARGE SCALE GENOMIC DNA]</scope>
    <source>
        <strain evidence="4">DSM 13593 / LMG 18877 / RB2256</strain>
    </source>
</reference>
<feature type="transmembrane region" description="Helical" evidence="1">
    <location>
        <begin position="38"/>
        <end position="57"/>
    </location>
</feature>
<evidence type="ECO:0000313" key="4">
    <source>
        <dbReference type="Proteomes" id="UP000006578"/>
    </source>
</evidence>
<accession>Q1GR60</accession>
<dbReference type="KEGG" id="sal:Sala_2153"/>
<dbReference type="AlphaFoldDB" id="Q1GR60"/>
<keyword evidence="1" id="KW-1133">Transmembrane helix</keyword>
<feature type="signal peptide" evidence="2">
    <location>
        <begin position="1"/>
        <end position="28"/>
    </location>
</feature>
<dbReference type="EMBL" id="CP000356">
    <property type="protein sequence ID" value="ABF53862.1"/>
    <property type="molecule type" value="Genomic_DNA"/>
</dbReference>
<gene>
    <name evidence="3" type="ordered locus">Sala_2153</name>
</gene>
<sequence>MKKSLTDMLFAAFAFAGFSLATTTPAYAYLDGATVSMALQAVTGAIASVLLFGKIYWSKLKSIFKRQQD</sequence>
<evidence type="ECO:0000256" key="1">
    <source>
        <dbReference type="SAM" id="Phobius"/>
    </source>
</evidence>
<proteinExistence type="predicted"/>
<keyword evidence="1" id="KW-0812">Transmembrane</keyword>
<dbReference type="Proteomes" id="UP000006578">
    <property type="component" value="Chromosome"/>
</dbReference>
<name>Q1GR60_SPHAL</name>
<evidence type="ECO:0000313" key="3">
    <source>
        <dbReference type="EMBL" id="ABF53862.1"/>
    </source>
</evidence>
<dbReference type="STRING" id="317655.Sala_2153"/>
<evidence type="ECO:0000256" key="2">
    <source>
        <dbReference type="SAM" id="SignalP"/>
    </source>
</evidence>
<dbReference type="HOGENOM" id="CLU_2773727_0_0_5"/>